<accession>A0A381ZFW5</accession>
<dbReference type="GO" id="GO:0031012">
    <property type="term" value="C:extracellular matrix"/>
    <property type="evidence" value="ECO:0007669"/>
    <property type="project" value="InterPro"/>
</dbReference>
<dbReference type="SUPFAM" id="SSF55486">
    <property type="entry name" value="Metalloproteases ('zincins'), catalytic domain"/>
    <property type="match status" value="1"/>
</dbReference>
<dbReference type="GO" id="GO:0008270">
    <property type="term" value="F:zinc ion binding"/>
    <property type="evidence" value="ECO:0007669"/>
    <property type="project" value="InterPro"/>
</dbReference>
<keyword evidence="4" id="KW-0862">Zinc</keyword>
<keyword evidence="1" id="KW-0645">Protease</keyword>
<evidence type="ECO:0000259" key="5">
    <source>
        <dbReference type="Pfam" id="PF00413"/>
    </source>
</evidence>
<dbReference type="GO" id="GO:0004222">
    <property type="term" value="F:metalloendopeptidase activity"/>
    <property type="evidence" value="ECO:0007669"/>
    <property type="project" value="InterPro"/>
</dbReference>
<evidence type="ECO:0000256" key="1">
    <source>
        <dbReference type="ARBA" id="ARBA00022670"/>
    </source>
</evidence>
<evidence type="ECO:0000313" key="6">
    <source>
        <dbReference type="EMBL" id="SVA88176.1"/>
    </source>
</evidence>
<dbReference type="InterPro" id="IPR001818">
    <property type="entry name" value="Pept_M10_metallopeptidase"/>
</dbReference>
<dbReference type="GO" id="GO:0006508">
    <property type="term" value="P:proteolysis"/>
    <property type="evidence" value="ECO:0007669"/>
    <property type="project" value="UniProtKB-KW"/>
</dbReference>
<evidence type="ECO:0000256" key="4">
    <source>
        <dbReference type="ARBA" id="ARBA00022833"/>
    </source>
</evidence>
<dbReference type="InterPro" id="IPR024079">
    <property type="entry name" value="MetalloPept_cat_dom_sf"/>
</dbReference>
<organism evidence="6">
    <name type="scientific">marine metagenome</name>
    <dbReference type="NCBI Taxonomy" id="408172"/>
    <lineage>
        <taxon>unclassified sequences</taxon>
        <taxon>metagenomes</taxon>
        <taxon>ecological metagenomes</taxon>
    </lineage>
</organism>
<keyword evidence="3" id="KW-0378">Hydrolase</keyword>
<name>A0A381ZFW5_9ZZZZ</name>
<sequence length="268" mass="29059">MVVVAAVLVLLSRWSDPAPVQLSDAEAEVPLVGGSWARTITEANIRVELDWEAAKLLTVYSTGAGNKFAELDLAGSNPFFSDRFGNALWPQCERISISISVDGDLPKATRSQMRRVTVEAGMAVRDLTGLNVVFGSGTSERGEVLSTRDQRISQPDEHTLEIHWVDHRNTWLTPDELGTATVWHALSTLGASIGSGRIQLSSRIFDVFDNGQFDEPSRQLSVLHEIAHIFGVGHSTDPSSFMYPSLGTVAWITPADQAALALAGSRTC</sequence>
<dbReference type="AlphaFoldDB" id="A0A381ZFW5"/>
<protein>
    <recommendedName>
        <fullName evidence="5">Peptidase M10 metallopeptidase domain-containing protein</fullName>
    </recommendedName>
</protein>
<gene>
    <name evidence="6" type="ORF">METZ01_LOCUS141030</name>
</gene>
<keyword evidence="2" id="KW-0479">Metal-binding</keyword>
<dbReference type="Gene3D" id="3.40.390.10">
    <property type="entry name" value="Collagenase (Catalytic Domain)"/>
    <property type="match status" value="1"/>
</dbReference>
<evidence type="ECO:0000256" key="2">
    <source>
        <dbReference type="ARBA" id="ARBA00022723"/>
    </source>
</evidence>
<reference evidence="6" key="1">
    <citation type="submission" date="2018-05" db="EMBL/GenBank/DDBJ databases">
        <authorList>
            <person name="Lanie J.A."/>
            <person name="Ng W.-L."/>
            <person name="Kazmierczak K.M."/>
            <person name="Andrzejewski T.M."/>
            <person name="Davidsen T.M."/>
            <person name="Wayne K.J."/>
            <person name="Tettelin H."/>
            <person name="Glass J.I."/>
            <person name="Rusch D."/>
            <person name="Podicherti R."/>
            <person name="Tsui H.-C.T."/>
            <person name="Winkler M.E."/>
        </authorList>
    </citation>
    <scope>NUCLEOTIDE SEQUENCE</scope>
</reference>
<proteinExistence type="predicted"/>
<evidence type="ECO:0000256" key="3">
    <source>
        <dbReference type="ARBA" id="ARBA00022801"/>
    </source>
</evidence>
<dbReference type="EMBL" id="UINC01021175">
    <property type="protein sequence ID" value="SVA88176.1"/>
    <property type="molecule type" value="Genomic_DNA"/>
</dbReference>
<feature type="domain" description="Peptidase M10 metallopeptidase" evidence="5">
    <location>
        <begin position="217"/>
        <end position="247"/>
    </location>
</feature>
<dbReference type="Pfam" id="PF00413">
    <property type="entry name" value="Peptidase_M10"/>
    <property type="match status" value="1"/>
</dbReference>